<gene>
    <name evidence="1" type="ORF">DCAF_LOCUS16444</name>
</gene>
<name>A0AAV1RYD9_9ROSI</name>
<protein>
    <submittedName>
        <fullName evidence="1">Uncharacterized protein</fullName>
    </submittedName>
</protein>
<sequence>MTCSNNYHMQESQTVVAEDCPTLFPDSYDIPGVYEDCPPFLEAICYPCPPLVSDSLCQDDSFQEFISSPYSEEEAYYAKNPHEEEQLPYSNWRNWGSEYESCFTFGDCWDDDFSSYGNSGLQGREECFQGEEQRGIYSGHYENEETQFSYYDNSLWSGYESWFDERKIATTMVGMSPDMHTATAWMRWASVKVFSVTGLA</sequence>
<keyword evidence="2" id="KW-1185">Reference proteome</keyword>
<proteinExistence type="predicted"/>
<dbReference type="AlphaFoldDB" id="A0AAV1RYD9"/>
<dbReference type="Proteomes" id="UP001314170">
    <property type="component" value="Unassembled WGS sequence"/>
</dbReference>
<organism evidence="1 2">
    <name type="scientific">Dovyalis caffra</name>
    <dbReference type="NCBI Taxonomy" id="77055"/>
    <lineage>
        <taxon>Eukaryota</taxon>
        <taxon>Viridiplantae</taxon>
        <taxon>Streptophyta</taxon>
        <taxon>Embryophyta</taxon>
        <taxon>Tracheophyta</taxon>
        <taxon>Spermatophyta</taxon>
        <taxon>Magnoliopsida</taxon>
        <taxon>eudicotyledons</taxon>
        <taxon>Gunneridae</taxon>
        <taxon>Pentapetalae</taxon>
        <taxon>rosids</taxon>
        <taxon>fabids</taxon>
        <taxon>Malpighiales</taxon>
        <taxon>Salicaceae</taxon>
        <taxon>Flacourtieae</taxon>
        <taxon>Dovyalis</taxon>
    </lineage>
</organism>
<evidence type="ECO:0000313" key="1">
    <source>
        <dbReference type="EMBL" id="CAK7341757.1"/>
    </source>
</evidence>
<comment type="caution">
    <text evidence="1">The sequence shown here is derived from an EMBL/GenBank/DDBJ whole genome shotgun (WGS) entry which is preliminary data.</text>
</comment>
<dbReference type="EMBL" id="CAWUPB010001160">
    <property type="protein sequence ID" value="CAK7341757.1"/>
    <property type="molecule type" value="Genomic_DNA"/>
</dbReference>
<accession>A0AAV1RYD9</accession>
<reference evidence="1 2" key="1">
    <citation type="submission" date="2024-01" db="EMBL/GenBank/DDBJ databases">
        <authorList>
            <person name="Waweru B."/>
        </authorList>
    </citation>
    <scope>NUCLEOTIDE SEQUENCE [LARGE SCALE GENOMIC DNA]</scope>
</reference>
<evidence type="ECO:0000313" key="2">
    <source>
        <dbReference type="Proteomes" id="UP001314170"/>
    </source>
</evidence>